<accession>A0A182MHU8</accession>
<evidence type="ECO:0000313" key="1">
    <source>
        <dbReference type="EnsemblMetazoa" id="ACUA018643-PA"/>
    </source>
</evidence>
<proteinExistence type="predicted"/>
<dbReference type="EnsemblMetazoa" id="ACUA018643-RA">
    <property type="protein sequence ID" value="ACUA018643-PA"/>
    <property type="gene ID" value="ACUA018643"/>
</dbReference>
<keyword evidence="2" id="KW-1185">Reference proteome</keyword>
<dbReference type="VEuPathDB" id="VectorBase:ACUA018643"/>
<sequence length="181" mass="19989">MHRIDNITQHTYRQHQNYVLRAQIAYQSFILFYINFSPAPVDTEPVGSKPPTFSSESKGSIFDKAANSSFALLCQAQAFPVPIMRTCRQCCTENFRRPPSGNACNKCAGFCNTLSWASLSNAGLQAHQTVSFEILKYRAAEPVGSVGPKISGGRLQEMIVESNTSFALLCLAQSFPVPVFR</sequence>
<organism evidence="1 2">
    <name type="scientific">Anopheles culicifacies</name>
    <dbReference type="NCBI Taxonomy" id="139723"/>
    <lineage>
        <taxon>Eukaryota</taxon>
        <taxon>Metazoa</taxon>
        <taxon>Ecdysozoa</taxon>
        <taxon>Arthropoda</taxon>
        <taxon>Hexapoda</taxon>
        <taxon>Insecta</taxon>
        <taxon>Pterygota</taxon>
        <taxon>Neoptera</taxon>
        <taxon>Endopterygota</taxon>
        <taxon>Diptera</taxon>
        <taxon>Nematocera</taxon>
        <taxon>Culicoidea</taxon>
        <taxon>Culicidae</taxon>
        <taxon>Anophelinae</taxon>
        <taxon>Anopheles</taxon>
        <taxon>culicifacies species complex</taxon>
    </lineage>
</organism>
<dbReference type="EMBL" id="AXCM01001433">
    <property type="status" value="NOT_ANNOTATED_CDS"/>
    <property type="molecule type" value="Genomic_DNA"/>
</dbReference>
<reference evidence="1" key="2">
    <citation type="submission" date="2020-05" db="UniProtKB">
        <authorList>
            <consortium name="EnsemblMetazoa"/>
        </authorList>
    </citation>
    <scope>IDENTIFICATION</scope>
    <source>
        <strain evidence="1">A-37</strain>
    </source>
</reference>
<protein>
    <submittedName>
        <fullName evidence="1">Uncharacterized protein</fullName>
    </submittedName>
</protein>
<dbReference type="AlphaFoldDB" id="A0A182MHU8"/>
<evidence type="ECO:0000313" key="2">
    <source>
        <dbReference type="Proteomes" id="UP000075883"/>
    </source>
</evidence>
<dbReference type="Proteomes" id="UP000075883">
    <property type="component" value="Unassembled WGS sequence"/>
</dbReference>
<reference evidence="2" key="1">
    <citation type="submission" date="2013-09" db="EMBL/GenBank/DDBJ databases">
        <title>The Genome Sequence of Anopheles culicifacies species A.</title>
        <authorList>
            <consortium name="The Broad Institute Genomics Platform"/>
            <person name="Neafsey D.E."/>
            <person name="Besansky N."/>
            <person name="Howell P."/>
            <person name="Walton C."/>
            <person name="Young S.K."/>
            <person name="Zeng Q."/>
            <person name="Gargeya S."/>
            <person name="Fitzgerald M."/>
            <person name="Haas B."/>
            <person name="Abouelleil A."/>
            <person name="Allen A.W."/>
            <person name="Alvarado L."/>
            <person name="Arachchi H.M."/>
            <person name="Berlin A.M."/>
            <person name="Chapman S.B."/>
            <person name="Gainer-Dewar J."/>
            <person name="Goldberg J."/>
            <person name="Griggs A."/>
            <person name="Gujja S."/>
            <person name="Hansen M."/>
            <person name="Howarth C."/>
            <person name="Imamovic A."/>
            <person name="Ireland A."/>
            <person name="Larimer J."/>
            <person name="McCowan C."/>
            <person name="Murphy C."/>
            <person name="Pearson M."/>
            <person name="Poon T.W."/>
            <person name="Priest M."/>
            <person name="Roberts A."/>
            <person name="Saif S."/>
            <person name="Shea T."/>
            <person name="Sisk P."/>
            <person name="Sykes S."/>
            <person name="Wortman J."/>
            <person name="Nusbaum C."/>
            <person name="Birren B."/>
        </authorList>
    </citation>
    <scope>NUCLEOTIDE SEQUENCE [LARGE SCALE GENOMIC DNA]</scope>
    <source>
        <strain evidence="2">A-37</strain>
    </source>
</reference>
<name>A0A182MHU8_9DIPT</name>